<dbReference type="Gene3D" id="1.20.930.20">
    <property type="entry name" value="Adaptor protein Cbl, N-terminal domain"/>
    <property type="match status" value="1"/>
</dbReference>
<dbReference type="GO" id="GO:0007166">
    <property type="term" value="P:cell surface receptor signaling pathway"/>
    <property type="evidence" value="ECO:0007669"/>
    <property type="project" value="InterPro"/>
</dbReference>
<dbReference type="InterPro" id="IPR059179">
    <property type="entry name" value="MLKL-like_MCAfunc"/>
</dbReference>
<dbReference type="SUPFAM" id="SSF56112">
    <property type="entry name" value="Protein kinase-like (PK-like)"/>
    <property type="match status" value="1"/>
</dbReference>
<evidence type="ECO:0000256" key="1">
    <source>
        <dbReference type="SAM" id="SignalP"/>
    </source>
</evidence>
<dbReference type="InterPro" id="IPR036537">
    <property type="entry name" value="Adaptor_Cbl_N_dom_sf"/>
</dbReference>
<feature type="signal peptide" evidence="1">
    <location>
        <begin position="1"/>
        <end position="24"/>
    </location>
</feature>
<accession>A0A2H3EF01</accession>
<dbReference type="InParanoid" id="A0A2H3EF01"/>
<keyword evidence="1" id="KW-0732">Signal</keyword>
<keyword evidence="3" id="KW-1185">Reference proteome</keyword>
<gene>
    <name evidence="2" type="ORF">ARMGADRAFT_57118</name>
</gene>
<dbReference type="EMBL" id="KZ293644">
    <property type="protein sequence ID" value="PBL04555.1"/>
    <property type="molecule type" value="Genomic_DNA"/>
</dbReference>
<evidence type="ECO:0000313" key="2">
    <source>
        <dbReference type="EMBL" id="PBL04555.1"/>
    </source>
</evidence>
<sequence>MIPTAWTQHNSMILIPCLARLCQQQTYPLTTTTTTTMSGDSNIGAWIQLAKLTAAAGEMAPFPYIKGVAGCIKTILEVIELAGKNNEDLQDLAESIGMTMQIIKETVEAHGDTSATHFRGVCEDLQKYLEGITTELNATRRKLKSKSIIRFLTTKKVSVAIDGYKQRVNNIKADYLVLVTTDARLAMSEMQDTLSVTVTQATETAQSRITSTVKSQAHCIRGEIRSLGDIQREHTAQICEKLHDMKGYYKGQVRELFPGDIYLGKLVSPSRCYSDLGYEERYCTVECSSAAKFIRVYQHSPNNEEAILKQFIEDSDALINIKHPNIVQIFGICNSPNFPAIIFHGSTQILFRVHECNLTAKQLIHFYIQTFYDLKSVSEYMSRHYIYFPCAPDHVPMSMNMGKLS</sequence>
<reference evidence="3" key="1">
    <citation type="journal article" date="2017" name="Nat. Ecol. Evol.">
        <title>Genome expansion and lineage-specific genetic innovations in the forest pathogenic fungi Armillaria.</title>
        <authorList>
            <person name="Sipos G."/>
            <person name="Prasanna A.N."/>
            <person name="Walter M.C."/>
            <person name="O'Connor E."/>
            <person name="Balint B."/>
            <person name="Krizsan K."/>
            <person name="Kiss B."/>
            <person name="Hess J."/>
            <person name="Varga T."/>
            <person name="Slot J."/>
            <person name="Riley R."/>
            <person name="Boka B."/>
            <person name="Rigling D."/>
            <person name="Barry K."/>
            <person name="Lee J."/>
            <person name="Mihaltcheva S."/>
            <person name="LaButti K."/>
            <person name="Lipzen A."/>
            <person name="Waldron R."/>
            <person name="Moloney N.M."/>
            <person name="Sperisen C."/>
            <person name="Kredics L."/>
            <person name="Vagvoelgyi C."/>
            <person name="Patrignani A."/>
            <person name="Fitzpatrick D."/>
            <person name="Nagy I."/>
            <person name="Doyle S."/>
            <person name="Anderson J.B."/>
            <person name="Grigoriev I.V."/>
            <person name="Gueldener U."/>
            <person name="Muensterkoetter M."/>
            <person name="Nagy L.G."/>
        </authorList>
    </citation>
    <scope>NUCLEOTIDE SEQUENCE [LARGE SCALE GENOMIC DNA]</scope>
    <source>
        <strain evidence="3">Ar21-2</strain>
    </source>
</reference>
<proteinExistence type="predicted"/>
<evidence type="ECO:0008006" key="4">
    <source>
        <dbReference type="Google" id="ProtNLM"/>
    </source>
</evidence>
<dbReference type="OrthoDB" id="2879186at2759"/>
<dbReference type="OMA" id="TTQICAR"/>
<organism evidence="2 3">
    <name type="scientific">Armillaria gallica</name>
    <name type="common">Bulbous honey fungus</name>
    <name type="synonym">Armillaria bulbosa</name>
    <dbReference type="NCBI Taxonomy" id="47427"/>
    <lineage>
        <taxon>Eukaryota</taxon>
        <taxon>Fungi</taxon>
        <taxon>Dikarya</taxon>
        <taxon>Basidiomycota</taxon>
        <taxon>Agaricomycotina</taxon>
        <taxon>Agaricomycetes</taxon>
        <taxon>Agaricomycetidae</taxon>
        <taxon>Agaricales</taxon>
        <taxon>Marasmiineae</taxon>
        <taxon>Physalacriaceae</taxon>
        <taxon>Armillaria</taxon>
    </lineage>
</organism>
<dbReference type="CDD" id="cd21037">
    <property type="entry name" value="MLKL_NTD"/>
    <property type="match status" value="1"/>
</dbReference>
<feature type="chain" id="PRO_5013950978" description="Protein kinase domain-containing protein" evidence="1">
    <location>
        <begin position="25"/>
        <end position="405"/>
    </location>
</feature>
<dbReference type="InterPro" id="IPR011009">
    <property type="entry name" value="Kinase-like_dom_sf"/>
</dbReference>
<protein>
    <recommendedName>
        <fullName evidence="4">Protein kinase domain-containing protein</fullName>
    </recommendedName>
</protein>
<evidence type="ECO:0000313" key="3">
    <source>
        <dbReference type="Proteomes" id="UP000217790"/>
    </source>
</evidence>
<dbReference type="Proteomes" id="UP000217790">
    <property type="component" value="Unassembled WGS sequence"/>
</dbReference>
<dbReference type="AlphaFoldDB" id="A0A2H3EF01"/>
<name>A0A2H3EF01_ARMGA</name>